<dbReference type="EMBL" id="JAPDFR010000008">
    <property type="protein sequence ID" value="KAK0384611.1"/>
    <property type="molecule type" value="Genomic_DNA"/>
</dbReference>
<reference evidence="1" key="1">
    <citation type="submission" date="2022-10" db="EMBL/GenBank/DDBJ databases">
        <title>Determination and structural analysis of whole genome sequence of Sarocladium strictum F4-1.</title>
        <authorList>
            <person name="Hu L."/>
            <person name="Jiang Y."/>
        </authorList>
    </citation>
    <scope>NUCLEOTIDE SEQUENCE</scope>
    <source>
        <strain evidence="1">F4-1</strain>
    </source>
</reference>
<evidence type="ECO:0000313" key="1">
    <source>
        <dbReference type="EMBL" id="KAK0384611.1"/>
    </source>
</evidence>
<keyword evidence="2" id="KW-1185">Reference proteome</keyword>
<dbReference type="AlphaFoldDB" id="A0AA39GCP7"/>
<organism evidence="1 2">
    <name type="scientific">Sarocladium strictum</name>
    <name type="common">Black bundle disease fungus</name>
    <name type="synonym">Acremonium strictum</name>
    <dbReference type="NCBI Taxonomy" id="5046"/>
    <lineage>
        <taxon>Eukaryota</taxon>
        <taxon>Fungi</taxon>
        <taxon>Dikarya</taxon>
        <taxon>Ascomycota</taxon>
        <taxon>Pezizomycotina</taxon>
        <taxon>Sordariomycetes</taxon>
        <taxon>Hypocreomycetidae</taxon>
        <taxon>Hypocreales</taxon>
        <taxon>Sarocladiaceae</taxon>
        <taxon>Sarocladium</taxon>
    </lineage>
</organism>
<accession>A0AA39GCP7</accession>
<protein>
    <submittedName>
        <fullName evidence="1">Uncharacterized protein</fullName>
    </submittedName>
</protein>
<sequence length="303" mass="33872">MRNQHRMLDCGLHPPDKAVHVTNPTLCGNSIRAYFTAVRIGASRPQVNLCERMKGRIITALIELGVDDALSHMHEHDGRWDVRFNQLFDHLDTNVWPLCGATFSEMGYLQPTVMHYVLKIAKSVSVRRAGRPIRQAAALHEWRNQPLLAVSWLRDGQAIAASIEAAERADKERAGHHLLHTAVGTATDFVEGPTDVATQNMVMRFLDKARAASRTYNLSDIVLLAEGKGDDIVAKGADTEDALACQYLVRRAALKGMAQHGSKYDKMQSQEGEDTFLGALHRLDRDFHGHAVAEWVVLYQKKY</sequence>
<proteinExistence type="predicted"/>
<dbReference type="Proteomes" id="UP001175261">
    <property type="component" value="Unassembled WGS sequence"/>
</dbReference>
<evidence type="ECO:0000313" key="2">
    <source>
        <dbReference type="Proteomes" id="UP001175261"/>
    </source>
</evidence>
<name>A0AA39GCP7_SARSR</name>
<comment type="caution">
    <text evidence="1">The sequence shown here is derived from an EMBL/GenBank/DDBJ whole genome shotgun (WGS) entry which is preliminary data.</text>
</comment>
<gene>
    <name evidence="1" type="ORF">NLU13_8697</name>
</gene>